<organism evidence="13 14">
    <name type="scientific">Chelatococcus composti</name>
    <dbReference type="NCBI Taxonomy" id="1743235"/>
    <lineage>
        <taxon>Bacteria</taxon>
        <taxon>Pseudomonadati</taxon>
        <taxon>Pseudomonadota</taxon>
        <taxon>Alphaproteobacteria</taxon>
        <taxon>Hyphomicrobiales</taxon>
        <taxon>Chelatococcaceae</taxon>
        <taxon>Chelatococcus</taxon>
    </lineage>
</organism>
<evidence type="ECO:0000256" key="7">
    <source>
        <dbReference type="ARBA" id="ARBA00029447"/>
    </source>
</evidence>
<evidence type="ECO:0000313" key="13">
    <source>
        <dbReference type="EMBL" id="MBB6167289.1"/>
    </source>
</evidence>
<keyword evidence="3 9" id="KW-0812">Transmembrane</keyword>
<dbReference type="GO" id="GO:0006935">
    <property type="term" value="P:chemotaxis"/>
    <property type="evidence" value="ECO:0007669"/>
    <property type="project" value="InterPro"/>
</dbReference>
<dbReference type="GO" id="GO:0000155">
    <property type="term" value="F:phosphorelay sensor kinase activity"/>
    <property type="evidence" value="ECO:0007669"/>
    <property type="project" value="InterPro"/>
</dbReference>
<dbReference type="InterPro" id="IPR013655">
    <property type="entry name" value="PAS_fold_3"/>
</dbReference>
<dbReference type="GO" id="GO:0005886">
    <property type="term" value="C:plasma membrane"/>
    <property type="evidence" value="ECO:0007669"/>
    <property type="project" value="UniProtKB-SubCell"/>
</dbReference>
<dbReference type="InterPro" id="IPR000014">
    <property type="entry name" value="PAS"/>
</dbReference>
<reference evidence="13 14" key="1">
    <citation type="submission" date="2020-08" db="EMBL/GenBank/DDBJ databases">
        <title>Genomic Encyclopedia of Type Strains, Phase IV (KMG-IV): sequencing the most valuable type-strain genomes for metagenomic binning, comparative biology and taxonomic classification.</title>
        <authorList>
            <person name="Goeker M."/>
        </authorList>
    </citation>
    <scope>NUCLEOTIDE SEQUENCE [LARGE SCALE GENOMIC DNA]</scope>
    <source>
        <strain evidence="13 14">DSM 101465</strain>
    </source>
</reference>
<dbReference type="PANTHER" id="PTHR32089">
    <property type="entry name" value="METHYL-ACCEPTING CHEMOTAXIS PROTEIN MCPB"/>
    <property type="match status" value="1"/>
</dbReference>
<dbReference type="Pfam" id="PF08447">
    <property type="entry name" value="PAS_3"/>
    <property type="match status" value="1"/>
</dbReference>
<evidence type="ECO:0000256" key="9">
    <source>
        <dbReference type="SAM" id="Phobius"/>
    </source>
</evidence>
<dbReference type="InterPro" id="IPR011620">
    <property type="entry name" value="Sig_transdc_His_kinase_LytS_TM"/>
</dbReference>
<keyword evidence="14" id="KW-1185">Reference proteome</keyword>
<comment type="similarity">
    <text evidence="7">Belongs to the methyl-accepting chemotaxis (MCP) protein family.</text>
</comment>
<feature type="transmembrane region" description="Helical" evidence="9">
    <location>
        <begin position="106"/>
        <end position="125"/>
    </location>
</feature>
<dbReference type="PROSITE" id="PS50111">
    <property type="entry name" value="CHEMOTAXIS_TRANSDUC_2"/>
    <property type="match status" value="1"/>
</dbReference>
<feature type="transmembrane region" description="Helical" evidence="9">
    <location>
        <begin position="137"/>
        <end position="156"/>
    </location>
</feature>
<feature type="domain" description="PAS" evidence="11">
    <location>
        <begin position="222"/>
        <end position="279"/>
    </location>
</feature>
<evidence type="ECO:0000256" key="1">
    <source>
        <dbReference type="ARBA" id="ARBA00004651"/>
    </source>
</evidence>
<dbReference type="SMART" id="SM00283">
    <property type="entry name" value="MA"/>
    <property type="match status" value="1"/>
</dbReference>
<evidence type="ECO:0000259" key="10">
    <source>
        <dbReference type="PROSITE" id="PS50111"/>
    </source>
</evidence>
<evidence type="ECO:0000259" key="12">
    <source>
        <dbReference type="PROSITE" id="PS50113"/>
    </source>
</evidence>
<sequence length="620" mass="66033">MPSFNYFLPFVESASFLVLSSVLLAVLAKPLARRPLAWQITVGVVFGLVALVSMHRPAVPHPGMLFDARNVLVTLAAPVGGILSATITACMVLVMRFNAGGTGVTAGLIAIVMCALAGSAYHLYLRHTRRELSCRDLHVLGAVAGILPLFALVALPSWEATVETLRTIAAPHIIVNWLGVEITGMLVLWDRERRAAVQALRETELLRRGIVDNAPGVLFQRVLHPDGRISFPFVSKGAIDIFGVEASEIMRNAENVHRLVHPEDFATYREALDVSARDGAPCNVQVRIIRPEDGRTVWIRTQASPRAGRNGEIIWDGFVIDVTDRIVADELRAENERSRQRTLHQLADRFEQGVGQALRQLSRAADDMRAAAGNLATTAQGTSRKATEVAADAEATSAHVRTVAGAAEQIHASIDELTRQSMVTVDKARETSEHVAMTRADVDGLVEAVQKIGTIVEFIEDIANQTNLLALNATIEAARAGAAGRGFAVVAGEVKSLAVQTSRATAEIAANIETIRNASVAAVRAVASMDGTVAEIGQAASIVADVAKAQSRAAEEIAASARQAATSTQAVSSNIGDVRLDAQSAGVAAEQVLQAATELDEQALALNEAVDAFVRQVRSA</sequence>
<dbReference type="PANTHER" id="PTHR32089:SF112">
    <property type="entry name" value="LYSOZYME-LIKE PROTEIN-RELATED"/>
    <property type="match status" value="1"/>
</dbReference>
<evidence type="ECO:0000256" key="8">
    <source>
        <dbReference type="PROSITE-ProRule" id="PRU00284"/>
    </source>
</evidence>
<protein>
    <submittedName>
        <fullName evidence="13">PAS domain S-box-containing protein</fullName>
    </submittedName>
</protein>
<feature type="transmembrane region" description="Helical" evidence="9">
    <location>
        <begin position="71"/>
        <end position="94"/>
    </location>
</feature>
<keyword evidence="2" id="KW-1003">Cell membrane</keyword>
<evidence type="ECO:0000256" key="6">
    <source>
        <dbReference type="ARBA" id="ARBA00023224"/>
    </source>
</evidence>
<dbReference type="GO" id="GO:0004888">
    <property type="term" value="F:transmembrane signaling receptor activity"/>
    <property type="evidence" value="ECO:0007669"/>
    <property type="project" value="InterPro"/>
</dbReference>
<dbReference type="PRINTS" id="PR00260">
    <property type="entry name" value="CHEMTRNSDUCR"/>
</dbReference>
<name>A0A841KDD1_9HYPH</name>
<dbReference type="InterPro" id="IPR004090">
    <property type="entry name" value="Chemotax_Me-accpt_rcpt"/>
</dbReference>
<dbReference type="InterPro" id="IPR035965">
    <property type="entry name" value="PAS-like_dom_sf"/>
</dbReference>
<evidence type="ECO:0000256" key="2">
    <source>
        <dbReference type="ARBA" id="ARBA00022475"/>
    </source>
</evidence>
<dbReference type="GO" id="GO:0071555">
    <property type="term" value="P:cell wall organization"/>
    <property type="evidence" value="ECO:0007669"/>
    <property type="project" value="InterPro"/>
</dbReference>
<dbReference type="EMBL" id="JACHEH010000002">
    <property type="protein sequence ID" value="MBB6167289.1"/>
    <property type="molecule type" value="Genomic_DNA"/>
</dbReference>
<accession>A0A841KDD1</accession>
<comment type="subcellular location">
    <subcellularLocation>
        <location evidence="1">Cell membrane</location>
        <topology evidence="1">Multi-pass membrane protein</topology>
    </subcellularLocation>
</comment>
<comment type="caution">
    <text evidence="13">The sequence shown here is derived from an EMBL/GenBank/DDBJ whole genome shotgun (WGS) entry which is preliminary data.</text>
</comment>
<keyword evidence="6 8" id="KW-0807">Transducer</keyword>
<dbReference type="NCBIfam" id="TIGR00229">
    <property type="entry name" value="sensory_box"/>
    <property type="match status" value="1"/>
</dbReference>
<dbReference type="Proteomes" id="UP000588017">
    <property type="component" value="Unassembled WGS sequence"/>
</dbReference>
<feature type="domain" description="Methyl-accepting transducer" evidence="10">
    <location>
        <begin position="357"/>
        <end position="600"/>
    </location>
</feature>
<evidence type="ECO:0000256" key="4">
    <source>
        <dbReference type="ARBA" id="ARBA00022989"/>
    </source>
</evidence>
<evidence type="ECO:0000256" key="3">
    <source>
        <dbReference type="ARBA" id="ARBA00022692"/>
    </source>
</evidence>
<dbReference type="PROSITE" id="PS50112">
    <property type="entry name" value="PAS"/>
    <property type="match status" value="1"/>
</dbReference>
<dbReference type="InterPro" id="IPR000700">
    <property type="entry name" value="PAS-assoc_C"/>
</dbReference>
<dbReference type="CDD" id="cd00130">
    <property type="entry name" value="PAS"/>
    <property type="match status" value="1"/>
</dbReference>
<dbReference type="SUPFAM" id="SSF55785">
    <property type="entry name" value="PYP-like sensor domain (PAS domain)"/>
    <property type="match status" value="1"/>
</dbReference>
<dbReference type="Pfam" id="PF00015">
    <property type="entry name" value="MCPsignal"/>
    <property type="match status" value="1"/>
</dbReference>
<evidence type="ECO:0000256" key="5">
    <source>
        <dbReference type="ARBA" id="ARBA00023136"/>
    </source>
</evidence>
<feature type="domain" description="PAC" evidence="12">
    <location>
        <begin position="282"/>
        <end position="334"/>
    </location>
</feature>
<dbReference type="Gene3D" id="3.30.450.20">
    <property type="entry name" value="PAS domain"/>
    <property type="match status" value="1"/>
</dbReference>
<dbReference type="RefSeq" id="WP_183332697.1">
    <property type="nucleotide sequence ID" value="NZ_BMHX01000002.1"/>
</dbReference>
<evidence type="ECO:0000313" key="14">
    <source>
        <dbReference type="Proteomes" id="UP000588017"/>
    </source>
</evidence>
<dbReference type="Gene3D" id="1.10.287.950">
    <property type="entry name" value="Methyl-accepting chemotaxis protein"/>
    <property type="match status" value="1"/>
</dbReference>
<dbReference type="PROSITE" id="PS50113">
    <property type="entry name" value="PAC"/>
    <property type="match status" value="1"/>
</dbReference>
<dbReference type="SUPFAM" id="SSF58104">
    <property type="entry name" value="Methyl-accepting chemotaxis protein (MCP) signaling domain"/>
    <property type="match status" value="1"/>
</dbReference>
<dbReference type="Pfam" id="PF07694">
    <property type="entry name" value="5TM-5TMR_LYT"/>
    <property type="match status" value="1"/>
</dbReference>
<dbReference type="AlphaFoldDB" id="A0A841KDD1"/>
<gene>
    <name evidence="13" type="ORF">HNQ73_000907</name>
</gene>
<feature type="transmembrane region" description="Helical" evidence="9">
    <location>
        <begin position="38"/>
        <end position="59"/>
    </location>
</feature>
<keyword evidence="5 9" id="KW-0472">Membrane</keyword>
<proteinExistence type="inferred from homology"/>
<dbReference type="InterPro" id="IPR004089">
    <property type="entry name" value="MCPsignal_dom"/>
</dbReference>
<keyword evidence="4 9" id="KW-1133">Transmembrane helix</keyword>
<evidence type="ECO:0000259" key="11">
    <source>
        <dbReference type="PROSITE" id="PS50112"/>
    </source>
</evidence>